<comment type="similarity">
    <text evidence="1">Belongs to the Cdt1 family.</text>
</comment>
<evidence type="ECO:0000256" key="3">
    <source>
        <dbReference type="SAM" id="MobiDB-lite"/>
    </source>
</evidence>
<feature type="compositionally biased region" description="Polar residues" evidence="3">
    <location>
        <begin position="18"/>
        <end position="28"/>
    </location>
</feature>
<protein>
    <submittedName>
        <fullName evidence="6">CDT1-like protein a, chloroplastic</fullName>
    </submittedName>
</protein>
<evidence type="ECO:0000256" key="2">
    <source>
        <dbReference type="ARBA" id="ARBA00023306"/>
    </source>
</evidence>
<dbReference type="GO" id="GO:0030174">
    <property type="term" value="P:regulation of DNA-templated DNA replication initiation"/>
    <property type="evidence" value="ECO:0007669"/>
    <property type="project" value="InterPro"/>
</dbReference>
<dbReference type="GO" id="GO:0003677">
    <property type="term" value="F:DNA binding"/>
    <property type="evidence" value="ECO:0007669"/>
    <property type="project" value="InterPro"/>
</dbReference>
<feature type="region of interest" description="Disordered" evidence="3">
    <location>
        <begin position="1"/>
        <end position="28"/>
    </location>
</feature>
<dbReference type="GO" id="GO:0005634">
    <property type="term" value="C:nucleus"/>
    <property type="evidence" value="ECO:0007669"/>
    <property type="project" value="GOC"/>
</dbReference>
<dbReference type="AlphaFoldDB" id="A0A1S4B0G1"/>
<dbReference type="OMA" id="HEMWAIA"/>
<keyword evidence="5" id="KW-1185">Reference proteome</keyword>
<evidence type="ECO:0000259" key="4">
    <source>
        <dbReference type="Pfam" id="PF16679"/>
    </source>
</evidence>
<dbReference type="KEGG" id="nta:107803149"/>
<feature type="domain" description="DNA replication factor Cdt1 C-terminal" evidence="4">
    <location>
        <begin position="97"/>
        <end position="187"/>
    </location>
</feature>
<dbReference type="PANTHER" id="PTHR28637">
    <property type="entry name" value="DNA REPLICATION FACTOR CDT1"/>
    <property type="match status" value="1"/>
</dbReference>
<dbReference type="InterPro" id="IPR045173">
    <property type="entry name" value="Cdt1"/>
</dbReference>
<dbReference type="PaxDb" id="4097-A0A1S4B0G1"/>
<evidence type="ECO:0000313" key="5">
    <source>
        <dbReference type="Proteomes" id="UP000790787"/>
    </source>
</evidence>
<dbReference type="Pfam" id="PF16679">
    <property type="entry name" value="CDT1_C"/>
    <property type="match status" value="1"/>
</dbReference>
<dbReference type="Proteomes" id="UP000790787">
    <property type="component" value="Chromosome 13"/>
</dbReference>
<dbReference type="PANTHER" id="PTHR28637:SF1">
    <property type="entry name" value="DNA REPLICATION FACTOR CDT1"/>
    <property type="match status" value="1"/>
</dbReference>
<proteinExistence type="inferred from homology"/>
<dbReference type="GO" id="GO:0071163">
    <property type="term" value="P:DNA replication preinitiation complex assembly"/>
    <property type="evidence" value="ECO:0007669"/>
    <property type="project" value="InterPro"/>
</dbReference>
<dbReference type="GeneID" id="107803149"/>
<dbReference type="STRING" id="4097.A0A1S4B0G1"/>
<evidence type="ECO:0000256" key="1">
    <source>
        <dbReference type="ARBA" id="ARBA00008356"/>
    </source>
</evidence>
<dbReference type="InterPro" id="IPR032054">
    <property type="entry name" value="Cdt1_C"/>
</dbReference>
<name>A0A1S4B0G1_TOBAC</name>
<dbReference type="CDD" id="cd08767">
    <property type="entry name" value="Cdt1_c"/>
    <property type="match status" value="1"/>
</dbReference>
<dbReference type="OrthoDB" id="341730at2759"/>
<organism evidence="5 6">
    <name type="scientific">Nicotiana tabacum</name>
    <name type="common">Common tobacco</name>
    <dbReference type="NCBI Taxonomy" id="4097"/>
    <lineage>
        <taxon>Eukaryota</taxon>
        <taxon>Viridiplantae</taxon>
        <taxon>Streptophyta</taxon>
        <taxon>Embryophyta</taxon>
        <taxon>Tracheophyta</taxon>
        <taxon>Spermatophyta</taxon>
        <taxon>Magnoliopsida</taxon>
        <taxon>eudicotyledons</taxon>
        <taxon>Gunneridae</taxon>
        <taxon>Pentapetalae</taxon>
        <taxon>asterids</taxon>
        <taxon>lamiids</taxon>
        <taxon>Solanales</taxon>
        <taxon>Solanaceae</taxon>
        <taxon>Nicotianoideae</taxon>
        <taxon>Nicotianeae</taxon>
        <taxon>Nicotiana</taxon>
    </lineage>
</organism>
<dbReference type="RefSeq" id="XP_016482273.1">
    <property type="nucleotide sequence ID" value="XM_016626787.2"/>
</dbReference>
<reference evidence="6" key="2">
    <citation type="submission" date="2025-08" db="UniProtKB">
        <authorList>
            <consortium name="RefSeq"/>
        </authorList>
    </citation>
    <scope>IDENTIFICATION</scope>
    <source>
        <tissue evidence="6">Leaf</tissue>
    </source>
</reference>
<accession>A0A1S4B0G1</accession>
<reference evidence="5" key="1">
    <citation type="journal article" date="2014" name="Nat. Commun.">
        <title>The tobacco genome sequence and its comparison with those of tomato and potato.</title>
        <authorList>
            <person name="Sierro N."/>
            <person name="Battey J.N."/>
            <person name="Ouadi S."/>
            <person name="Bakaher N."/>
            <person name="Bovet L."/>
            <person name="Willig A."/>
            <person name="Goepfert S."/>
            <person name="Peitsch M.C."/>
            <person name="Ivanov N.V."/>
        </authorList>
    </citation>
    <scope>NUCLEOTIDE SEQUENCE [LARGE SCALE GENOMIC DNA]</scope>
</reference>
<sequence>MKGGDGSPLLSADETPAKHTSTPAKLMTSTPVLQPTKRCYMSPDGELTESPQKLVRHPPRIRSLTFDTPVKSSKVSEVIHSRESSIDDEIFDILPENLLLSIREKEQKQLEEKDPAISQAKWRKKMILSLPKFFDMIYFLFQSIKRSVITKEELMHKVLSSHLEITDRREVEEQLRLLLKIAPEWIHEMWAIA</sequence>
<dbReference type="InterPro" id="IPR038090">
    <property type="entry name" value="Cdt1_C_WH_dom_sf"/>
</dbReference>
<gene>
    <name evidence="6" type="primary">LOC107803149</name>
</gene>
<keyword evidence="2" id="KW-0131">Cell cycle</keyword>
<dbReference type="RefSeq" id="XP_016482273.1">
    <property type="nucleotide sequence ID" value="XM_016626787.1"/>
</dbReference>
<dbReference type="Gene3D" id="1.10.10.1420">
    <property type="entry name" value="DNA replication factor Cdt1, C-terminal WH domain"/>
    <property type="match status" value="1"/>
</dbReference>
<evidence type="ECO:0000313" key="6">
    <source>
        <dbReference type="RefSeq" id="XP_016482273.1"/>
    </source>
</evidence>